<protein>
    <submittedName>
        <fullName evidence="2">Uncharacterized protein</fullName>
    </submittedName>
</protein>
<feature type="compositionally biased region" description="Basic and acidic residues" evidence="1">
    <location>
        <begin position="53"/>
        <end position="81"/>
    </location>
</feature>
<comment type="caution">
    <text evidence="2">The sequence shown here is derived from an EMBL/GenBank/DDBJ whole genome shotgun (WGS) entry which is preliminary data.</text>
</comment>
<dbReference type="AlphaFoldDB" id="A0A9N7Z6B8"/>
<feature type="region of interest" description="Disordered" evidence="1">
    <location>
        <begin position="48"/>
        <end position="86"/>
    </location>
</feature>
<proteinExistence type="predicted"/>
<gene>
    <name evidence="2" type="ORF">PLEPLA_LOCUS40660</name>
</gene>
<keyword evidence="3" id="KW-1185">Reference proteome</keyword>
<feature type="region of interest" description="Disordered" evidence="1">
    <location>
        <begin position="1"/>
        <end position="22"/>
    </location>
</feature>
<dbReference type="EMBL" id="CADEAL010004147">
    <property type="protein sequence ID" value="CAB1452910.1"/>
    <property type="molecule type" value="Genomic_DNA"/>
</dbReference>
<name>A0A9N7Z6B8_PLEPL</name>
<sequence>MERGEDGKQEEKGGGGGVSGLLHAVPSSSIQLAGSLLTKQPDLADFYSQAAHWEGRKQKQEQEQSTRHKDRGEVGGEKAKGETLNTPEMRAVGWGLVSRSGVFEECAYAVTHRWDHSRTSSSKLDQAGERLSSLDWLSVSQPVAILIHSQVLARPSHHQIKCGAGSQQGHYLAPNLSSGTALKGCLCLGLMRKAQDAMSEGNNQHGPFITLAACAPGQGPPAHFCGDEIYDKPLSEAESRQQSSNTHRPPGIL</sequence>
<dbReference type="Proteomes" id="UP001153269">
    <property type="component" value="Unassembled WGS sequence"/>
</dbReference>
<feature type="compositionally biased region" description="Basic and acidic residues" evidence="1">
    <location>
        <begin position="1"/>
        <end position="13"/>
    </location>
</feature>
<accession>A0A9N7Z6B8</accession>
<evidence type="ECO:0000313" key="2">
    <source>
        <dbReference type="EMBL" id="CAB1452910.1"/>
    </source>
</evidence>
<organism evidence="2 3">
    <name type="scientific">Pleuronectes platessa</name>
    <name type="common">European plaice</name>
    <dbReference type="NCBI Taxonomy" id="8262"/>
    <lineage>
        <taxon>Eukaryota</taxon>
        <taxon>Metazoa</taxon>
        <taxon>Chordata</taxon>
        <taxon>Craniata</taxon>
        <taxon>Vertebrata</taxon>
        <taxon>Euteleostomi</taxon>
        <taxon>Actinopterygii</taxon>
        <taxon>Neopterygii</taxon>
        <taxon>Teleostei</taxon>
        <taxon>Neoteleostei</taxon>
        <taxon>Acanthomorphata</taxon>
        <taxon>Carangaria</taxon>
        <taxon>Pleuronectiformes</taxon>
        <taxon>Pleuronectoidei</taxon>
        <taxon>Pleuronectidae</taxon>
        <taxon>Pleuronectes</taxon>
    </lineage>
</organism>
<reference evidence="2" key="1">
    <citation type="submission" date="2020-03" db="EMBL/GenBank/DDBJ databases">
        <authorList>
            <person name="Weist P."/>
        </authorList>
    </citation>
    <scope>NUCLEOTIDE SEQUENCE</scope>
</reference>
<evidence type="ECO:0000256" key="1">
    <source>
        <dbReference type="SAM" id="MobiDB-lite"/>
    </source>
</evidence>
<evidence type="ECO:0000313" key="3">
    <source>
        <dbReference type="Proteomes" id="UP001153269"/>
    </source>
</evidence>